<accession>A0A0M3JLN6</accession>
<organism evidence="4">
    <name type="scientific">Anisakis simplex</name>
    <name type="common">Herring worm</name>
    <dbReference type="NCBI Taxonomy" id="6269"/>
    <lineage>
        <taxon>Eukaryota</taxon>
        <taxon>Metazoa</taxon>
        <taxon>Ecdysozoa</taxon>
        <taxon>Nematoda</taxon>
        <taxon>Chromadorea</taxon>
        <taxon>Rhabditida</taxon>
        <taxon>Spirurina</taxon>
        <taxon>Ascaridomorpha</taxon>
        <taxon>Ascaridoidea</taxon>
        <taxon>Anisakidae</taxon>
        <taxon>Anisakis</taxon>
        <taxon>Anisakis simplex complex</taxon>
    </lineage>
</organism>
<dbReference type="EMBL" id="UYRR01022255">
    <property type="protein sequence ID" value="VDK31340.1"/>
    <property type="molecule type" value="Genomic_DNA"/>
</dbReference>
<dbReference type="Proteomes" id="UP000267096">
    <property type="component" value="Unassembled WGS sequence"/>
</dbReference>
<reference evidence="2 3" key="2">
    <citation type="submission" date="2018-11" db="EMBL/GenBank/DDBJ databases">
        <authorList>
            <consortium name="Pathogen Informatics"/>
        </authorList>
    </citation>
    <scope>NUCLEOTIDE SEQUENCE [LARGE SCALE GENOMIC DNA]</scope>
</reference>
<gene>
    <name evidence="2" type="ORF">ASIM_LOCUS8327</name>
</gene>
<keyword evidence="3" id="KW-1185">Reference proteome</keyword>
<evidence type="ECO:0000313" key="4">
    <source>
        <dbReference type="WBParaSite" id="ASIM_0000856701-mRNA-1"/>
    </source>
</evidence>
<feature type="chain" id="PRO_5043120902" evidence="1">
    <location>
        <begin position="19"/>
        <end position="47"/>
    </location>
</feature>
<evidence type="ECO:0000313" key="3">
    <source>
        <dbReference type="Proteomes" id="UP000267096"/>
    </source>
</evidence>
<sequence>MGLILLGIAMFDLSDTQAARCSQLNARFHLPKCFQRIQRTVDGQLYV</sequence>
<proteinExistence type="predicted"/>
<evidence type="ECO:0000256" key="1">
    <source>
        <dbReference type="SAM" id="SignalP"/>
    </source>
</evidence>
<reference evidence="4" key="1">
    <citation type="submission" date="2017-02" db="UniProtKB">
        <authorList>
            <consortium name="WormBaseParasite"/>
        </authorList>
    </citation>
    <scope>IDENTIFICATION</scope>
</reference>
<protein>
    <submittedName>
        <fullName evidence="4">Transposase</fullName>
    </submittedName>
</protein>
<keyword evidence="1" id="KW-0732">Signal</keyword>
<name>A0A0M3JLN6_ANISI</name>
<evidence type="ECO:0000313" key="2">
    <source>
        <dbReference type="EMBL" id="VDK31340.1"/>
    </source>
</evidence>
<dbReference type="WBParaSite" id="ASIM_0000856701-mRNA-1">
    <property type="protein sequence ID" value="ASIM_0000856701-mRNA-1"/>
    <property type="gene ID" value="ASIM_0000856701"/>
</dbReference>
<feature type="signal peptide" evidence="1">
    <location>
        <begin position="1"/>
        <end position="18"/>
    </location>
</feature>
<dbReference type="AlphaFoldDB" id="A0A0M3JLN6"/>